<dbReference type="GO" id="GO:0016987">
    <property type="term" value="F:sigma factor activity"/>
    <property type="evidence" value="ECO:0007669"/>
    <property type="project" value="UniProtKB-KW"/>
</dbReference>
<keyword evidence="2" id="KW-0805">Transcription regulation</keyword>
<dbReference type="eggNOG" id="COG1595">
    <property type="taxonomic scope" value="Bacteria"/>
</dbReference>
<dbReference type="InterPro" id="IPR014284">
    <property type="entry name" value="RNA_pol_sigma-70_dom"/>
</dbReference>
<dbReference type="InterPro" id="IPR013324">
    <property type="entry name" value="RNA_pol_sigma_r3/r4-like"/>
</dbReference>
<evidence type="ECO:0000256" key="2">
    <source>
        <dbReference type="ARBA" id="ARBA00023015"/>
    </source>
</evidence>
<dbReference type="AlphaFoldDB" id="A0A089Y8F2"/>
<dbReference type="RefSeq" id="WP_038410871.1">
    <property type="nucleotide sequence ID" value="NZ_CP009455.1"/>
</dbReference>
<dbReference type="InterPro" id="IPR039425">
    <property type="entry name" value="RNA_pol_sigma-70-like"/>
</dbReference>
<keyword evidence="4" id="KW-0804">Transcription</keyword>
<keyword evidence="3" id="KW-0731">Sigma factor</keyword>
<feature type="domain" description="RNA polymerase sigma-70 region 2" evidence="5">
    <location>
        <begin position="15"/>
        <end position="80"/>
    </location>
</feature>
<proteinExistence type="inferred from homology"/>
<dbReference type="Gene3D" id="1.10.1740.10">
    <property type="match status" value="1"/>
</dbReference>
<dbReference type="InterPro" id="IPR036388">
    <property type="entry name" value="WH-like_DNA-bd_sf"/>
</dbReference>
<dbReference type="PANTHER" id="PTHR43133:SF63">
    <property type="entry name" value="RNA POLYMERASE SIGMA FACTOR FECI-RELATED"/>
    <property type="match status" value="1"/>
</dbReference>
<dbReference type="InterPro" id="IPR013325">
    <property type="entry name" value="RNA_pol_sigma_r2"/>
</dbReference>
<organism evidence="7 8">
    <name type="scientific">Pseudomonas cremoricolorata</name>
    <dbReference type="NCBI Taxonomy" id="157783"/>
    <lineage>
        <taxon>Bacteria</taxon>
        <taxon>Pseudomonadati</taxon>
        <taxon>Pseudomonadota</taxon>
        <taxon>Gammaproteobacteria</taxon>
        <taxon>Pseudomonadales</taxon>
        <taxon>Pseudomonadaceae</taxon>
        <taxon>Pseudomonas</taxon>
    </lineage>
</organism>
<reference evidence="7 8" key="1">
    <citation type="submission" date="2014-09" db="EMBL/GenBank/DDBJ databases">
        <authorList>
            <person name="Chan K.-G."/>
        </authorList>
    </citation>
    <scope>NUCLEOTIDE SEQUENCE [LARGE SCALE GENOMIC DNA]</scope>
    <source>
        <strain evidence="7 8">ND07</strain>
    </source>
</reference>
<dbReference type="EMBL" id="CP009455">
    <property type="protein sequence ID" value="AIR88118.1"/>
    <property type="molecule type" value="Genomic_DNA"/>
</dbReference>
<evidence type="ECO:0000313" key="7">
    <source>
        <dbReference type="EMBL" id="AIR88118.1"/>
    </source>
</evidence>
<evidence type="ECO:0000256" key="4">
    <source>
        <dbReference type="ARBA" id="ARBA00023163"/>
    </source>
</evidence>
<evidence type="ECO:0000259" key="5">
    <source>
        <dbReference type="Pfam" id="PF04542"/>
    </source>
</evidence>
<protein>
    <submittedName>
        <fullName evidence="7">RNA polymerase sigma factor</fullName>
    </submittedName>
</protein>
<dbReference type="InterPro" id="IPR007627">
    <property type="entry name" value="RNA_pol_sigma70_r2"/>
</dbReference>
<dbReference type="SUPFAM" id="SSF88659">
    <property type="entry name" value="Sigma3 and sigma4 domains of RNA polymerase sigma factors"/>
    <property type="match status" value="1"/>
</dbReference>
<feature type="domain" description="RNA polymerase sigma factor 70 region 4 type 2" evidence="6">
    <location>
        <begin position="113"/>
        <end position="165"/>
    </location>
</feature>
<dbReference type="Pfam" id="PF08281">
    <property type="entry name" value="Sigma70_r4_2"/>
    <property type="match status" value="1"/>
</dbReference>
<evidence type="ECO:0000259" key="6">
    <source>
        <dbReference type="Pfam" id="PF08281"/>
    </source>
</evidence>
<dbReference type="Pfam" id="PF04542">
    <property type="entry name" value="Sigma70_r2"/>
    <property type="match status" value="1"/>
</dbReference>
<dbReference type="PANTHER" id="PTHR43133">
    <property type="entry name" value="RNA POLYMERASE ECF-TYPE SIGMA FACTO"/>
    <property type="match status" value="1"/>
</dbReference>
<dbReference type="SUPFAM" id="SSF88946">
    <property type="entry name" value="Sigma2 domain of RNA polymerase sigma factors"/>
    <property type="match status" value="1"/>
</dbReference>
<dbReference type="GO" id="GO:0006352">
    <property type="term" value="P:DNA-templated transcription initiation"/>
    <property type="evidence" value="ECO:0007669"/>
    <property type="project" value="InterPro"/>
</dbReference>
<evidence type="ECO:0000256" key="1">
    <source>
        <dbReference type="ARBA" id="ARBA00010641"/>
    </source>
</evidence>
<comment type="similarity">
    <text evidence="1">Belongs to the sigma-70 factor family. ECF subfamily.</text>
</comment>
<keyword evidence="8" id="KW-1185">Reference proteome</keyword>
<sequence>MDRPSTSAADDIAQLYAGHHHWLVAWLRRRLHCPHQASDFAHDTFYRLLSAGRYETPREPRAFLATVARRILIDNGRRLRLEQAYREALEQSLEHTEQAFAPEHILEAIELLERIDRALVRMKPRVRESFILRHLEGLSQEDIARHHGVTVRTVQADLVEAMLACDAAMQVHDA</sequence>
<accession>A0A089Y8F2</accession>
<dbReference type="KEGG" id="psw:LK03_02145"/>
<gene>
    <name evidence="7" type="ORF">LK03_02145</name>
</gene>
<name>A0A089Y8F2_9PSED</name>
<dbReference type="NCBIfam" id="TIGR02937">
    <property type="entry name" value="sigma70-ECF"/>
    <property type="match status" value="1"/>
</dbReference>
<evidence type="ECO:0000313" key="8">
    <source>
        <dbReference type="Proteomes" id="UP000029493"/>
    </source>
</evidence>
<dbReference type="Proteomes" id="UP000029493">
    <property type="component" value="Chromosome"/>
</dbReference>
<dbReference type="STRING" id="157783.LK03_02145"/>
<dbReference type="GO" id="GO:0003677">
    <property type="term" value="F:DNA binding"/>
    <property type="evidence" value="ECO:0007669"/>
    <property type="project" value="InterPro"/>
</dbReference>
<evidence type="ECO:0000256" key="3">
    <source>
        <dbReference type="ARBA" id="ARBA00023082"/>
    </source>
</evidence>
<dbReference type="InterPro" id="IPR013249">
    <property type="entry name" value="RNA_pol_sigma70_r4_t2"/>
</dbReference>
<dbReference type="Gene3D" id="1.10.10.10">
    <property type="entry name" value="Winged helix-like DNA-binding domain superfamily/Winged helix DNA-binding domain"/>
    <property type="match status" value="1"/>
</dbReference>
<dbReference type="OrthoDB" id="9180690at2"/>